<evidence type="ECO:0000256" key="1">
    <source>
        <dbReference type="SAM" id="Phobius"/>
    </source>
</evidence>
<sequence length="47" mass="4808">MNPLKNTRDTIERVGERVSSGLIAVAAVAICAVVLGLVAIGVALCRS</sequence>
<accession>A0ABS3QWC2</accession>
<comment type="caution">
    <text evidence="2">The sequence shown here is derived from an EMBL/GenBank/DDBJ whole genome shotgun (WGS) entry which is preliminary data.</text>
</comment>
<dbReference type="Proteomes" id="UP000666915">
    <property type="component" value="Unassembled WGS sequence"/>
</dbReference>
<reference evidence="2 3" key="1">
    <citation type="submission" date="2021-03" db="EMBL/GenBank/DDBJ databases">
        <authorList>
            <person name="Kanchanasin P."/>
            <person name="Saeng-In P."/>
            <person name="Phongsopitanun W."/>
            <person name="Yuki M."/>
            <person name="Kudo T."/>
            <person name="Ohkuma M."/>
            <person name="Tanasupawat S."/>
        </authorList>
    </citation>
    <scope>NUCLEOTIDE SEQUENCE [LARGE SCALE GENOMIC DNA]</scope>
    <source>
        <strain evidence="2 3">L46</strain>
    </source>
</reference>
<keyword evidence="1" id="KW-0472">Membrane</keyword>
<keyword evidence="1" id="KW-1133">Transmembrane helix</keyword>
<dbReference type="EMBL" id="JAGEOK010000007">
    <property type="protein sequence ID" value="MBO2438265.1"/>
    <property type="molecule type" value="Genomic_DNA"/>
</dbReference>
<organism evidence="2 3">
    <name type="scientific">Actinomadura nitritigenes</name>
    <dbReference type="NCBI Taxonomy" id="134602"/>
    <lineage>
        <taxon>Bacteria</taxon>
        <taxon>Bacillati</taxon>
        <taxon>Actinomycetota</taxon>
        <taxon>Actinomycetes</taxon>
        <taxon>Streptosporangiales</taxon>
        <taxon>Thermomonosporaceae</taxon>
        <taxon>Actinomadura</taxon>
    </lineage>
</organism>
<gene>
    <name evidence="2" type="ORF">J4557_12125</name>
</gene>
<evidence type="ECO:0000313" key="3">
    <source>
        <dbReference type="Proteomes" id="UP000666915"/>
    </source>
</evidence>
<proteinExistence type="predicted"/>
<evidence type="ECO:0000313" key="2">
    <source>
        <dbReference type="EMBL" id="MBO2438265.1"/>
    </source>
</evidence>
<keyword evidence="1" id="KW-0812">Transmembrane</keyword>
<keyword evidence="3" id="KW-1185">Reference proteome</keyword>
<feature type="transmembrane region" description="Helical" evidence="1">
    <location>
        <begin position="20"/>
        <end position="45"/>
    </location>
</feature>
<protein>
    <submittedName>
        <fullName evidence="2">Uncharacterized protein</fullName>
    </submittedName>
</protein>
<name>A0ABS3QWC2_9ACTN</name>
<dbReference type="RefSeq" id="WP_208241976.1">
    <property type="nucleotide sequence ID" value="NZ_BAAAGM010000163.1"/>
</dbReference>